<proteinExistence type="predicted"/>
<dbReference type="EMBL" id="MHJD01000020">
    <property type="protein sequence ID" value="OGY62281.1"/>
    <property type="molecule type" value="Genomic_DNA"/>
</dbReference>
<comment type="caution">
    <text evidence="1">The sequence shown here is derived from an EMBL/GenBank/DDBJ whole genome shotgun (WGS) entry which is preliminary data.</text>
</comment>
<dbReference type="Proteomes" id="UP000177801">
    <property type="component" value="Unassembled WGS sequence"/>
</dbReference>
<evidence type="ECO:0000313" key="2">
    <source>
        <dbReference type="Proteomes" id="UP000177801"/>
    </source>
</evidence>
<sequence>MKTMSVEEEPMVKARSLEGALRNAGVSEVVLAKRQVETAISIANTAFDGLLKSAPHAMRITFAVETILCKGRVVGLSGGSPARQWELKEELCIAGIPMEDILTVEDKITKALGRRR</sequence>
<name>A0A1G1ZCA1_9BACT</name>
<accession>A0A1G1ZCA1</accession>
<gene>
    <name evidence="1" type="ORF">A3G58_01270</name>
</gene>
<evidence type="ECO:0000313" key="1">
    <source>
        <dbReference type="EMBL" id="OGY62281.1"/>
    </source>
</evidence>
<organism evidence="1 2">
    <name type="scientific">Candidatus Colwellbacteria bacterium RIFCSPLOWO2_12_FULL_46_17</name>
    <dbReference type="NCBI Taxonomy" id="1797695"/>
    <lineage>
        <taxon>Bacteria</taxon>
        <taxon>Candidatus Colwelliibacteriota</taxon>
    </lineage>
</organism>
<reference evidence="1 2" key="1">
    <citation type="journal article" date="2016" name="Nat. Commun.">
        <title>Thousands of microbial genomes shed light on interconnected biogeochemical processes in an aquifer system.</title>
        <authorList>
            <person name="Anantharaman K."/>
            <person name="Brown C.T."/>
            <person name="Hug L.A."/>
            <person name="Sharon I."/>
            <person name="Castelle C.J."/>
            <person name="Probst A.J."/>
            <person name="Thomas B.C."/>
            <person name="Singh A."/>
            <person name="Wilkins M.J."/>
            <person name="Karaoz U."/>
            <person name="Brodie E.L."/>
            <person name="Williams K.H."/>
            <person name="Hubbard S.S."/>
            <person name="Banfield J.F."/>
        </authorList>
    </citation>
    <scope>NUCLEOTIDE SEQUENCE [LARGE SCALE GENOMIC DNA]</scope>
</reference>
<protein>
    <submittedName>
        <fullName evidence="1">Uncharacterized protein</fullName>
    </submittedName>
</protein>
<dbReference type="AlphaFoldDB" id="A0A1G1ZCA1"/>